<keyword evidence="3" id="KW-1185">Reference proteome</keyword>
<feature type="compositionally biased region" description="Acidic residues" evidence="1">
    <location>
        <begin position="156"/>
        <end position="204"/>
    </location>
</feature>
<evidence type="ECO:0000313" key="3">
    <source>
        <dbReference type="Proteomes" id="UP000567179"/>
    </source>
</evidence>
<accession>A0A8H5B4W0</accession>
<reference evidence="2 3" key="1">
    <citation type="journal article" date="2020" name="ISME J.">
        <title>Uncovering the hidden diversity of litter-decomposition mechanisms in mushroom-forming fungi.</title>
        <authorList>
            <person name="Floudas D."/>
            <person name="Bentzer J."/>
            <person name="Ahren D."/>
            <person name="Johansson T."/>
            <person name="Persson P."/>
            <person name="Tunlid A."/>
        </authorList>
    </citation>
    <scope>NUCLEOTIDE SEQUENCE [LARGE SCALE GENOMIC DNA]</scope>
    <source>
        <strain evidence="2 3">CBS 101986</strain>
    </source>
</reference>
<feature type="region of interest" description="Disordered" evidence="1">
    <location>
        <begin position="48"/>
        <end position="89"/>
    </location>
</feature>
<dbReference type="AlphaFoldDB" id="A0A8H5B4W0"/>
<feature type="compositionally biased region" description="Low complexity" evidence="1">
    <location>
        <begin position="142"/>
        <end position="155"/>
    </location>
</feature>
<comment type="caution">
    <text evidence="2">The sequence shown here is derived from an EMBL/GenBank/DDBJ whole genome shotgun (WGS) entry which is preliminary data.</text>
</comment>
<proteinExistence type="predicted"/>
<feature type="region of interest" description="Disordered" evidence="1">
    <location>
        <begin position="121"/>
        <end position="204"/>
    </location>
</feature>
<gene>
    <name evidence="2" type="ORF">D9619_006585</name>
</gene>
<evidence type="ECO:0000256" key="1">
    <source>
        <dbReference type="SAM" id="MobiDB-lite"/>
    </source>
</evidence>
<dbReference type="Proteomes" id="UP000567179">
    <property type="component" value="Unassembled WGS sequence"/>
</dbReference>
<protein>
    <submittedName>
        <fullName evidence="2">Uncharacterized protein</fullName>
    </submittedName>
</protein>
<evidence type="ECO:0000313" key="2">
    <source>
        <dbReference type="EMBL" id="KAF5316088.1"/>
    </source>
</evidence>
<sequence>MTDLTYCYLHMNRHDLLVLDTIDTADYMDGALSDEELDIPAHLVPPNPDDSDILPSQVHPSYPYGNPMHTKHPSSKPRPPYDPGSRALFEDMGYAGGGVNGSLRWKDLGLDDLLPVDEEKEEAKRAMHARKMASGSSNNNPQQQGQQHQQPPQQQQDDDDDDDDDEDEDDDDDVEGDENIGDSFYDEDEDEEELEEEDEDLGDD</sequence>
<dbReference type="OrthoDB" id="2351920at2759"/>
<organism evidence="2 3">
    <name type="scientific">Psilocybe cf. subviscida</name>
    <dbReference type="NCBI Taxonomy" id="2480587"/>
    <lineage>
        <taxon>Eukaryota</taxon>
        <taxon>Fungi</taxon>
        <taxon>Dikarya</taxon>
        <taxon>Basidiomycota</taxon>
        <taxon>Agaricomycotina</taxon>
        <taxon>Agaricomycetes</taxon>
        <taxon>Agaricomycetidae</taxon>
        <taxon>Agaricales</taxon>
        <taxon>Agaricineae</taxon>
        <taxon>Strophariaceae</taxon>
        <taxon>Psilocybe</taxon>
    </lineage>
</organism>
<dbReference type="EMBL" id="JAACJJ010000042">
    <property type="protein sequence ID" value="KAF5316088.1"/>
    <property type="molecule type" value="Genomic_DNA"/>
</dbReference>
<name>A0A8H5B4W0_9AGAR</name>